<dbReference type="PROSITE" id="PS50977">
    <property type="entry name" value="HTH_TETR_2"/>
    <property type="match status" value="1"/>
</dbReference>
<feature type="domain" description="HTH tetR-type" evidence="5">
    <location>
        <begin position="13"/>
        <end position="73"/>
    </location>
</feature>
<sequence>MARPKKIETANAVSRRETLITASAKLFNRLGFQRTTVRDIADEIGITSGSIFYHFDSKEQLLEAVIEHGMTSGLSIVEDHLSNLIGPLSRFHGLVLSHLIALTGPPGDAHEVSFREWASLPKEARKRLRALNEQYRIIWVRELTSLKKHRLLKSDPEYCRRGMIAALNWTPAWHKQFSKQQLMKVSDQFCAFALNMSATDFIEQRKNE</sequence>
<protein>
    <submittedName>
        <fullName evidence="6">TetR/AcrR family transcriptional regulator</fullName>
    </submittedName>
</protein>
<evidence type="ECO:0000256" key="2">
    <source>
        <dbReference type="ARBA" id="ARBA00023125"/>
    </source>
</evidence>
<dbReference type="InterPro" id="IPR009057">
    <property type="entry name" value="Homeodomain-like_sf"/>
</dbReference>
<evidence type="ECO:0000313" key="6">
    <source>
        <dbReference type="EMBL" id="MFC6035397.1"/>
    </source>
</evidence>
<keyword evidence="3" id="KW-0804">Transcription</keyword>
<dbReference type="SUPFAM" id="SSF46689">
    <property type="entry name" value="Homeodomain-like"/>
    <property type="match status" value="1"/>
</dbReference>
<gene>
    <name evidence="6" type="ORF">ACFMB1_07570</name>
</gene>
<evidence type="ECO:0000259" key="5">
    <source>
        <dbReference type="PROSITE" id="PS50977"/>
    </source>
</evidence>
<dbReference type="EMBL" id="JBHPON010000001">
    <property type="protein sequence ID" value="MFC6035397.1"/>
    <property type="molecule type" value="Genomic_DNA"/>
</dbReference>
<keyword evidence="1" id="KW-0805">Transcription regulation</keyword>
<dbReference type="Proteomes" id="UP001596116">
    <property type="component" value="Unassembled WGS sequence"/>
</dbReference>
<dbReference type="Pfam" id="PF00440">
    <property type="entry name" value="TetR_N"/>
    <property type="match status" value="1"/>
</dbReference>
<keyword evidence="2 4" id="KW-0238">DNA-binding</keyword>
<accession>A0ABW1KXT9</accession>
<evidence type="ECO:0000256" key="3">
    <source>
        <dbReference type="ARBA" id="ARBA00023163"/>
    </source>
</evidence>
<dbReference type="Gene3D" id="1.10.357.10">
    <property type="entry name" value="Tetracycline Repressor, domain 2"/>
    <property type="match status" value="1"/>
</dbReference>
<dbReference type="PANTHER" id="PTHR30055:SF234">
    <property type="entry name" value="HTH-TYPE TRANSCRIPTIONAL REGULATOR BETI"/>
    <property type="match status" value="1"/>
</dbReference>
<reference evidence="6 7" key="1">
    <citation type="submission" date="2024-09" db="EMBL/GenBank/DDBJ databases">
        <authorList>
            <person name="Zhang Z.-H."/>
        </authorList>
    </citation>
    <scope>NUCLEOTIDE SEQUENCE [LARGE SCALE GENOMIC DNA]</scope>
    <source>
        <strain evidence="6 7">HHTR114</strain>
    </source>
</reference>
<dbReference type="SUPFAM" id="SSF48498">
    <property type="entry name" value="Tetracyclin repressor-like, C-terminal domain"/>
    <property type="match status" value="1"/>
</dbReference>
<dbReference type="PROSITE" id="PS01081">
    <property type="entry name" value="HTH_TETR_1"/>
    <property type="match status" value="1"/>
</dbReference>
<dbReference type="InterPro" id="IPR041490">
    <property type="entry name" value="KstR2_TetR_C"/>
</dbReference>
<dbReference type="InterPro" id="IPR036271">
    <property type="entry name" value="Tet_transcr_reg_TetR-rel_C_sf"/>
</dbReference>
<dbReference type="InterPro" id="IPR050109">
    <property type="entry name" value="HTH-type_TetR-like_transc_reg"/>
</dbReference>
<dbReference type="InterPro" id="IPR001647">
    <property type="entry name" value="HTH_TetR"/>
</dbReference>
<dbReference type="RefSeq" id="WP_379879280.1">
    <property type="nucleotide sequence ID" value="NZ_JBHPON010000001.1"/>
</dbReference>
<organism evidence="6 7">
    <name type="scientific">Hyphococcus aureus</name>
    <dbReference type="NCBI Taxonomy" id="2666033"/>
    <lineage>
        <taxon>Bacteria</taxon>
        <taxon>Pseudomonadati</taxon>
        <taxon>Pseudomonadota</taxon>
        <taxon>Alphaproteobacteria</taxon>
        <taxon>Parvularculales</taxon>
        <taxon>Parvularculaceae</taxon>
        <taxon>Hyphococcus</taxon>
    </lineage>
</organism>
<dbReference type="PANTHER" id="PTHR30055">
    <property type="entry name" value="HTH-TYPE TRANSCRIPTIONAL REGULATOR RUTR"/>
    <property type="match status" value="1"/>
</dbReference>
<dbReference type="Pfam" id="PF17932">
    <property type="entry name" value="TetR_C_24"/>
    <property type="match status" value="1"/>
</dbReference>
<evidence type="ECO:0000313" key="7">
    <source>
        <dbReference type="Proteomes" id="UP001596116"/>
    </source>
</evidence>
<name>A0ABW1KXT9_9PROT</name>
<evidence type="ECO:0000256" key="1">
    <source>
        <dbReference type="ARBA" id="ARBA00023015"/>
    </source>
</evidence>
<feature type="DNA-binding region" description="H-T-H motif" evidence="4">
    <location>
        <begin position="36"/>
        <end position="55"/>
    </location>
</feature>
<keyword evidence="7" id="KW-1185">Reference proteome</keyword>
<comment type="caution">
    <text evidence="6">The sequence shown here is derived from an EMBL/GenBank/DDBJ whole genome shotgun (WGS) entry which is preliminary data.</text>
</comment>
<dbReference type="InterPro" id="IPR023772">
    <property type="entry name" value="DNA-bd_HTH_TetR-type_CS"/>
</dbReference>
<dbReference type="PRINTS" id="PR00455">
    <property type="entry name" value="HTHTETR"/>
</dbReference>
<proteinExistence type="predicted"/>
<evidence type="ECO:0000256" key="4">
    <source>
        <dbReference type="PROSITE-ProRule" id="PRU00335"/>
    </source>
</evidence>